<accession>F8AJF8</accession>
<dbReference type="Proteomes" id="UP000008386">
    <property type="component" value="Chromosome"/>
</dbReference>
<name>F8AJF8_PYRYC</name>
<evidence type="ECO:0000313" key="2">
    <source>
        <dbReference type="EMBL" id="AEH25102.1"/>
    </source>
</evidence>
<dbReference type="AlphaFoldDB" id="F8AJF8"/>
<dbReference type="GeneID" id="10838003"/>
<organism evidence="2 3">
    <name type="scientific">Pyrococcus yayanosii (strain CH1 / JCM 16557)</name>
    <dbReference type="NCBI Taxonomy" id="529709"/>
    <lineage>
        <taxon>Archaea</taxon>
        <taxon>Methanobacteriati</taxon>
        <taxon>Methanobacteriota</taxon>
        <taxon>Thermococci</taxon>
        <taxon>Thermococcales</taxon>
        <taxon>Thermococcaceae</taxon>
        <taxon>Pyrococcus</taxon>
    </lineage>
</organism>
<dbReference type="HOGENOM" id="CLU_1418742_0_0_2"/>
<feature type="coiled-coil region" evidence="1">
    <location>
        <begin position="48"/>
        <end position="89"/>
    </location>
</feature>
<evidence type="ECO:0000256" key="1">
    <source>
        <dbReference type="SAM" id="Coils"/>
    </source>
</evidence>
<protein>
    <submittedName>
        <fullName evidence="2">Uncharacterized protein</fullName>
    </submittedName>
</protein>
<gene>
    <name evidence="2" type="ordered locus">PYCH_14320</name>
</gene>
<proteinExistence type="predicted"/>
<dbReference type="OrthoDB" id="103669at2157"/>
<evidence type="ECO:0000313" key="3">
    <source>
        <dbReference type="Proteomes" id="UP000008386"/>
    </source>
</evidence>
<keyword evidence="1" id="KW-0175">Coiled coil</keyword>
<sequence>MARKPEYKNPRTFSVTIEAEIKEEIDEFRGKLSYGKVFTMLWRAYKGEVVKAIELENLRRENEELKKRIEELQKLVQRLQDELAKYGGISKREREALDLREEAWRILDVHSELKLIDFFRMLGWSEMGETLKKKAEVFLRRWFRDEGKYLVSEELGLVVEKKLDVGILAWRVRRLAPDVDSFRTTKVGVVV</sequence>
<keyword evidence="3" id="KW-1185">Reference proteome</keyword>
<reference evidence="2 3" key="1">
    <citation type="journal article" date="2011" name="J. Bacteriol.">
        <title>Complete genome sequence of the obligate piezophilic hyperthermophilic archaeon Pyrococcus yayanosii CH1.</title>
        <authorList>
            <person name="Jun X."/>
            <person name="Lupeng L."/>
            <person name="Minjuan X."/>
            <person name="Oger P."/>
            <person name="Fengping W."/>
            <person name="Jebbar M."/>
            <person name="Xiang X."/>
        </authorList>
    </citation>
    <scope>NUCLEOTIDE SEQUENCE [LARGE SCALE GENOMIC DNA]</scope>
    <source>
        <strain evidence="3">CH1 / JCM 16557</strain>
    </source>
</reference>
<dbReference type="KEGG" id="pya:PYCH_14320"/>
<dbReference type="eggNOG" id="arCOG07161">
    <property type="taxonomic scope" value="Archaea"/>
</dbReference>
<dbReference type="EMBL" id="CP002779">
    <property type="protein sequence ID" value="AEH25102.1"/>
    <property type="molecule type" value="Genomic_DNA"/>
</dbReference>
<dbReference type="RefSeq" id="WP_013906158.1">
    <property type="nucleotide sequence ID" value="NC_015680.1"/>
</dbReference>
<dbReference type="STRING" id="529709.PYCH_14320"/>